<dbReference type="OMA" id="LCLTHSY"/>
<feature type="transmembrane region" description="Helical" evidence="1">
    <location>
        <begin position="30"/>
        <end position="50"/>
    </location>
</feature>
<evidence type="ECO:0000256" key="1">
    <source>
        <dbReference type="SAM" id="Phobius"/>
    </source>
</evidence>
<dbReference type="GO" id="GO:0034551">
    <property type="term" value="P:mitochondrial respiratory chain complex III assembly"/>
    <property type="evidence" value="ECO:0007669"/>
    <property type="project" value="InterPro"/>
</dbReference>
<protein>
    <recommendedName>
        <fullName evidence="2">Complex 1 LYR protein domain-containing protein</fullName>
    </recommendedName>
</protein>
<dbReference type="InParanoid" id="H3GY39"/>
<keyword evidence="1" id="KW-0812">Transmembrane</keyword>
<dbReference type="STRING" id="164328.H3GY39"/>
<dbReference type="eggNOG" id="ENOG502S8SA">
    <property type="taxonomic scope" value="Eukaryota"/>
</dbReference>
<name>H3GY39_PHYRM</name>
<evidence type="ECO:0000313" key="3">
    <source>
        <dbReference type="EnsemblProtists" id="Phyra82576"/>
    </source>
</evidence>
<reference evidence="4" key="1">
    <citation type="journal article" date="2006" name="Science">
        <title>Phytophthora genome sequences uncover evolutionary origins and mechanisms of pathogenesis.</title>
        <authorList>
            <person name="Tyler B.M."/>
            <person name="Tripathy S."/>
            <person name="Zhang X."/>
            <person name="Dehal P."/>
            <person name="Jiang R.H."/>
            <person name="Aerts A."/>
            <person name="Arredondo F.D."/>
            <person name="Baxter L."/>
            <person name="Bensasson D."/>
            <person name="Beynon J.L."/>
            <person name="Chapman J."/>
            <person name="Damasceno C.M."/>
            <person name="Dorrance A.E."/>
            <person name="Dou D."/>
            <person name="Dickerman A.W."/>
            <person name="Dubchak I.L."/>
            <person name="Garbelotto M."/>
            <person name="Gijzen M."/>
            <person name="Gordon S.G."/>
            <person name="Govers F."/>
            <person name="Grunwald N.J."/>
            <person name="Huang W."/>
            <person name="Ivors K.L."/>
            <person name="Jones R.W."/>
            <person name="Kamoun S."/>
            <person name="Krampis K."/>
            <person name="Lamour K.H."/>
            <person name="Lee M.K."/>
            <person name="McDonald W.H."/>
            <person name="Medina M."/>
            <person name="Meijer H.J."/>
            <person name="Nordberg E.K."/>
            <person name="Maclean D.J."/>
            <person name="Ospina-Giraldo M.D."/>
            <person name="Morris P.F."/>
            <person name="Phuntumart V."/>
            <person name="Putnam N.H."/>
            <person name="Rash S."/>
            <person name="Rose J.K."/>
            <person name="Sakihama Y."/>
            <person name="Salamov A.A."/>
            <person name="Savidor A."/>
            <person name="Scheuring C.F."/>
            <person name="Smith B.M."/>
            <person name="Sobral B.W."/>
            <person name="Terry A."/>
            <person name="Torto-Alalibo T.A."/>
            <person name="Win J."/>
            <person name="Xu Z."/>
            <person name="Zhang H."/>
            <person name="Grigoriev I.V."/>
            <person name="Rokhsar D.S."/>
            <person name="Boore J.L."/>
        </authorList>
    </citation>
    <scope>NUCLEOTIDE SEQUENCE [LARGE SCALE GENOMIC DNA]</scope>
    <source>
        <strain evidence="4">Pr102</strain>
    </source>
</reference>
<keyword evidence="1" id="KW-0472">Membrane</keyword>
<dbReference type="GO" id="GO:0005759">
    <property type="term" value="C:mitochondrial matrix"/>
    <property type="evidence" value="ECO:0000318"/>
    <property type="project" value="GO_Central"/>
</dbReference>
<dbReference type="Proteomes" id="UP000005238">
    <property type="component" value="Unassembled WGS sequence"/>
</dbReference>
<dbReference type="EnsemblProtists" id="Phyra82576">
    <property type="protein sequence ID" value="Phyra82576"/>
    <property type="gene ID" value="Phyra82576"/>
</dbReference>
<organism evidence="3 4">
    <name type="scientific">Phytophthora ramorum</name>
    <name type="common">Sudden oak death agent</name>
    <dbReference type="NCBI Taxonomy" id="164328"/>
    <lineage>
        <taxon>Eukaryota</taxon>
        <taxon>Sar</taxon>
        <taxon>Stramenopiles</taxon>
        <taxon>Oomycota</taxon>
        <taxon>Peronosporomycetes</taxon>
        <taxon>Peronosporales</taxon>
        <taxon>Peronosporaceae</taxon>
        <taxon>Phytophthora</taxon>
    </lineage>
</organism>
<dbReference type="VEuPathDB" id="FungiDB:KRP23_14251"/>
<dbReference type="AlphaFoldDB" id="H3GY39"/>
<accession>H3GY39</accession>
<dbReference type="EMBL" id="DS566071">
    <property type="status" value="NOT_ANNOTATED_CDS"/>
    <property type="molecule type" value="Genomic_DNA"/>
</dbReference>
<feature type="domain" description="Complex 1 LYR protein" evidence="2">
    <location>
        <begin position="60"/>
        <end position="114"/>
    </location>
</feature>
<dbReference type="PANTHER" id="PTHR47484:SF1">
    <property type="entry name" value="COMPLEX 1 PROTEIN CONTAINING PROTEIN, EXPRESSED"/>
    <property type="match status" value="1"/>
</dbReference>
<sequence>MSASSSLSLEGSASPLGTFPMAYDTLRGSLLEAGPIVNIALCLTHSYILSKTRMLLDKRKEVLRLYREILRTTRMFPHLNEQGQPWSTVLHKNARMEIEQNRYETDGETISKRILFGWKCLQEVQEKMMEKQQELSSPDSDKKE</sequence>
<dbReference type="Pfam" id="PF05347">
    <property type="entry name" value="Complex1_LYR"/>
    <property type="match status" value="1"/>
</dbReference>
<dbReference type="CDD" id="cd20267">
    <property type="entry name" value="Complex1_LYR_LYRM7"/>
    <property type="match status" value="1"/>
</dbReference>
<dbReference type="GO" id="GO:0032981">
    <property type="term" value="P:mitochondrial respiratory chain complex I assembly"/>
    <property type="evidence" value="ECO:0000318"/>
    <property type="project" value="GO_Central"/>
</dbReference>
<evidence type="ECO:0000313" key="4">
    <source>
        <dbReference type="Proteomes" id="UP000005238"/>
    </source>
</evidence>
<proteinExistence type="predicted"/>
<keyword evidence="1" id="KW-1133">Transmembrane helix</keyword>
<dbReference type="HOGENOM" id="CLU_1800282_0_0_1"/>
<reference evidence="3" key="2">
    <citation type="submission" date="2015-06" db="UniProtKB">
        <authorList>
            <consortium name="EnsemblProtists"/>
        </authorList>
    </citation>
    <scope>IDENTIFICATION</scope>
    <source>
        <strain evidence="3">Pr102</strain>
    </source>
</reference>
<dbReference type="InterPro" id="IPR008011">
    <property type="entry name" value="Complex1_LYR_dom"/>
</dbReference>
<evidence type="ECO:0000259" key="2">
    <source>
        <dbReference type="Pfam" id="PF05347"/>
    </source>
</evidence>
<dbReference type="PANTHER" id="PTHR47484">
    <property type="entry name" value="COMPLEX 1 PROTEIN CONTAINING PROTEIN, EXPRESSED"/>
    <property type="match status" value="1"/>
</dbReference>
<keyword evidence="4" id="KW-1185">Reference proteome</keyword>
<dbReference type="InterPro" id="IPR045298">
    <property type="entry name" value="Complex1_LYR_LYRM7"/>
</dbReference>